<accession>A0A0A8J5X4</accession>
<dbReference type="GO" id="GO:0005829">
    <property type="term" value="C:cytosol"/>
    <property type="evidence" value="ECO:0007669"/>
    <property type="project" value="TreeGrafter"/>
</dbReference>
<dbReference type="InterPro" id="IPR011004">
    <property type="entry name" value="Trimer_LpxA-like_sf"/>
</dbReference>
<evidence type="ECO:0000256" key="2">
    <source>
        <dbReference type="ARBA" id="ARBA00022679"/>
    </source>
</evidence>
<dbReference type="EMBL" id="WTRC01000043">
    <property type="protein sequence ID" value="MWT20435.1"/>
    <property type="molecule type" value="Genomic_DNA"/>
</dbReference>
<evidence type="ECO:0000313" key="4">
    <source>
        <dbReference type="EMBL" id="BAQ01388.1"/>
    </source>
</evidence>
<reference evidence="4" key="1">
    <citation type="journal article" date="2014" name="DNA Res.">
        <title>A complete view of the genetic diversity of the Escherichia coli O-antigen biosynthesis gene cluster.</title>
        <authorList>
            <person name="Iguchi A."/>
            <person name="Iyoda S."/>
            <person name="Kikuchi T."/>
            <person name="Ogura Y."/>
            <person name="Katsura K."/>
            <person name="Ohnishi M."/>
            <person name="Hayashi T."/>
            <person name="Thomson N.R."/>
        </authorList>
    </citation>
    <scope>NUCLEOTIDE SEQUENCE</scope>
    <source>
        <strain evidence="4">Feb-85</strain>
    </source>
</reference>
<dbReference type="CDD" id="cd04647">
    <property type="entry name" value="LbH_MAT_like"/>
    <property type="match status" value="1"/>
</dbReference>
<keyword evidence="3" id="KW-0472">Membrane</keyword>
<protein>
    <submittedName>
        <fullName evidence="4">Putative acetyltransferase</fullName>
    </submittedName>
</protein>
<dbReference type="EMBL" id="AB812041">
    <property type="protein sequence ID" value="BAQ01388.1"/>
    <property type="molecule type" value="Genomic_DNA"/>
</dbReference>
<feature type="transmembrane region" description="Helical" evidence="3">
    <location>
        <begin position="7"/>
        <end position="28"/>
    </location>
</feature>
<proteinExistence type="inferred from homology"/>
<gene>
    <name evidence="5" type="ORF">GP965_05765</name>
</gene>
<reference evidence="5 6" key="2">
    <citation type="submission" date="2019-12" db="EMBL/GenBank/DDBJ databases">
        <title>Enteriobacteria Tanzani isolates_8377-8380.</title>
        <authorList>
            <person name="Subbiah M."/>
            <person name="Call D."/>
        </authorList>
    </citation>
    <scope>NUCLEOTIDE SEQUENCE [LARGE SCALE GENOMIC DNA]</scope>
    <source>
        <strain evidence="5 6">8378wH8</strain>
    </source>
</reference>
<organism evidence="4">
    <name type="scientific">Escherichia coli</name>
    <dbReference type="NCBI Taxonomy" id="562"/>
    <lineage>
        <taxon>Bacteria</taxon>
        <taxon>Pseudomonadati</taxon>
        <taxon>Pseudomonadota</taxon>
        <taxon>Gammaproteobacteria</taxon>
        <taxon>Enterobacterales</taxon>
        <taxon>Enterobacteriaceae</taxon>
        <taxon>Escherichia</taxon>
    </lineage>
</organism>
<evidence type="ECO:0000313" key="6">
    <source>
        <dbReference type="Proteomes" id="UP000462410"/>
    </source>
</evidence>
<name>A0A0A8J5X4_ECOLX</name>
<dbReference type="GO" id="GO:0008374">
    <property type="term" value="F:O-acyltransferase activity"/>
    <property type="evidence" value="ECO:0007669"/>
    <property type="project" value="TreeGrafter"/>
</dbReference>
<dbReference type="PANTHER" id="PTHR23416:SF23">
    <property type="entry name" value="ACETYLTRANSFERASE C18B11.09C-RELATED"/>
    <property type="match status" value="1"/>
</dbReference>
<evidence type="ECO:0000313" key="5">
    <source>
        <dbReference type="EMBL" id="MWT20435.1"/>
    </source>
</evidence>
<dbReference type="InterPro" id="IPR051159">
    <property type="entry name" value="Hexapeptide_acetyltransf"/>
</dbReference>
<dbReference type="Proteomes" id="UP000462410">
    <property type="component" value="Unassembled WGS sequence"/>
</dbReference>
<dbReference type="PANTHER" id="PTHR23416">
    <property type="entry name" value="SIALIC ACID SYNTHASE-RELATED"/>
    <property type="match status" value="1"/>
</dbReference>
<keyword evidence="3" id="KW-1133">Transmembrane helix</keyword>
<keyword evidence="3" id="KW-0812">Transmembrane</keyword>
<dbReference type="RefSeq" id="WP_129467544.1">
    <property type="nucleotide sequence ID" value="NZ_AP027648.1"/>
</dbReference>
<dbReference type="AlphaFoldDB" id="A0A0A8J5X4"/>
<evidence type="ECO:0000256" key="3">
    <source>
        <dbReference type="SAM" id="Phobius"/>
    </source>
</evidence>
<dbReference type="Gene3D" id="2.160.10.10">
    <property type="entry name" value="Hexapeptide repeat proteins"/>
    <property type="match status" value="1"/>
</dbReference>
<evidence type="ECO:0000256" key="1">
    <source>
        <dbReference type="ARBA" id="ARBA00007274"/>
    </source>
</evidence>
<sequence length="180" mass="21037">MFRMKKNLMYIYVGIWNHMICYIPSYYLRWFFLRFFYRAKIDKGVNIHMGVKFFSPWKLKVKSGTNIQWGSFLDCRGGLDIGHNVDITLGVKILTQYHNIHDERYETISKKIIIEDNCIIGSYSLLLPGSNIEKFGVLGAGSVLTKNVKENTMFAGNPAKYIKRRNLHNIINVSYKRAFH</sequence>
<comment type="similarity">
    <text evidence="1">Belongs to the transferase hexapeptide repeat family.</text>
</comment>
<keyword evidence="2 4" id="KW-0808">Transferase</keyword>
<dbReference type="SUPFAM" id="SSF51161">
    <property type="entry name" value="Trimeric LpxA-like enzymes"/>
    <property type="match status" value="1"/>
</dbReference>